<dbReference type="AlphaFoldDB" id="A0A915EFX6"/>
<evidence type="ECO:0000313" key="3">
    <source>
        <dbReference type="WBParaSite" id="jg5464"/>
    </source>
</evidence>
<feature type="coiled-coil region" evidence="1">
    <location>
        <begin position="206"/>
        <end position="303"/>
    </location>
</feature>
<accession>A0A915EFX6</accession>
<dbReference type="Gene3D" id="2.170.15.10">
    <property type="entry name" value="Proaerolysin, chain A, domain 3"/>
    <property type="match status" value="1"/>
</dbReference>
<organism evidence="2 3">
    <name type="scientific">Ditylenchus dipsaci</name>
    <dbReference type="NCBI Taxonomy" id="166011"/>
    <lineage>
        <taxon>Eukaryota</taxon>
        <taxon>Metazoa</taxon>
        <taxon>Ecdysozoa</taxon>
        <taxon>Nematoda</taxon>
        <taxon>Chromadorea</taxon>
        <taxon>Rhabditida</taxon>
        <taxon>Tylenchina</taxon>
        <taxon>Tylenchomorpha</taxon>
        <taxon>Sphaerularioidea</taxon>
        <taxon>Anguinidae</taxon>
        <taxon>Anguininae</taxon>
        <taxon>Ditylenchus</taxon>
    </lineage>
</organism>
<reference evidence="3" key="1">
    <citation type="submission" date="2022-11" db="UniProtKB">
        <authorList>
            <consortium name="WormBaseParasite"/>
        </authorList>
    </citation>
    <scope>IDENTIFICATION</scope>
</reference>
<protein>
    <submittedName>
        <fullName evidence="3">Uncharacterized protein</fullName>
    </submittedName>
</protein>
<dbReference type="WBParaSite" id="jg5464">
    <property type="protein sequence ID" value="jg5464"/>
    <property type="gene ID" value="jg5464"/>
</dbReference>
<keyword evidence="2" id="KW-1185">Reference proteome</keyword>
<proteinExistence type="predicted"/>
<evidence type="ECO:0000256" key="1">
    <source>
        <dbReference type="SAM" id="Coils"/>
    </source>
</evidence>
<evidence type="ECO:0000313" key="2">
    <source>
        <dbReference type="Proteomes" id="UP000887574"/>
    </source>
</evidence>
<name>A0A915EFX6_9BILA</name>
<sequence length="315" mass="34351">MSDKSINVGTNISQSKEVSIRCEQKSGVKVGGKNELKLNFQLPAKIGSIGLDVSSTFENTSDNVYESKGVNTSKTEDSIKFEVPPMTCAMMVMEQKQEAVSGEFQCTVVISGLALFGVRLSSGLFKQGSALIGEILTKAVLPNSWVGPQLSLALKNLNSAGSFDNGKSFGYRVSGNMDVKTSSSSDAIFHHLVISGETTPELKDTVKELGQKLNLMEVKAEELKDTVGELEVEKTQMIEEAKELKDTVGELEVEKTQMIEEAKELKDTVGELEVEKTQMIKEAKELKDSLKEVMEAITKIGEEELPAALKKFVTK</sequence>
<dbReference type="Proteomes" id="UP000887574">
    <property type="component" value="Unplaced"/>
</dbReference>
<keyword evidence="1" id="KW-0175">Coiled coil</keyword>